<sequence length="289" mass="32752">MLDSSLSMPTATHDEHLRAKYVALLPHGTNIYGGRISLLDDKTVVKTGEFSQLLLEAEAMRYAAKHTSIPIPVVYDVWNDDEKGYLAMEFKQGRSLQTIWPKLSPEQQRSVVRTLKGYVDQLRAIPQPSDFHGAICSALNGNIMDYAVDPDDLFPSCSSETIFNDRRIAKYAEPFKPNDAIIVRQLKEARSGLSENHSVKFTHSDLAIWNIHVNVNGPHADDVEITAILDWEQSGWRPEHWETFKFLSGVGSNRRLKEWRAMAFEEGVIDSYSAEVGIEYEFRSIRGPL</sequence>
<gene>
    <name evidence="2" type="ORF">DXG03_002343</name>
</gene>
<organism evidence="2 3">
    <name type="scientific">Asterophora parasitica</name>
    <dbReference type="NCBI Taxonomy" id="117018"/>
    <lineage>
        <taxon>Eukaryota</taxon>
        <taxon>Fungi</taxon>
        <taxon>Dikarya</taxon>
        <taxon>Basidiomycota</taxon>
        <taxon>Agaricomycotina</taxon>
        <taxon>Agaricomycetes</taxon>
        <taxon>Agaricomycetidae</taxon>
        <taxon>Agaricales</taxon>
        <taxon>Tricholomatineae</taxon>
        <taxon>Lyophyllaceae</taxon>
        <taxon>Asterophora</taxon>
    </lineage>
</organism>
<dbReference type="EMBL" id="JABCKV010000166">
    <property type="protein sequence ID" value="KAG5642685.1"/>
    <property type="molecule type" value="Genomic_DNA"/>
</dbReference>
<dbReference type="Pfam" id="PF01636">
    <property type="entry name" value="APH"/>
    <property type="match status" value="1"/>
</dbReference>
<keyword evidence="3" id="KW-1185">Reference proteome</keyword>
<protein>
    <recommendedName>
        <fullName evidence="1">Aminoglycoside phosphotransferase domain-containing protein</fullName>
    </recommendedName>
</protein>
<dbReference type="Proteomes" id="UP000775547">
    <property type="component" value="Unassembled WGS sequence"/>
</dbReference>
<proteinExistence type="predicted"/>
<dbReference type="InterPro" id="IPR002575">
    <property type="entry name" value="Aminoglycoside_PTrfase"/>
</dbReference>
<dbReference type="CDD" id="cd05120">
    <property type="entry name" value="APH_ChoK_like"/>
    <property type="match status" value="1"/>
</dbReference>
<evidence type="ECO:0000259" key="1">
    <source>
        <dbReference type="Pfam" id="PF01636"/>
    </source>
</evidence>
<dbReference type="InterPro" id="IPR011009">
    <property type="entry name" value="Kinase-like_dom_sf"/>
</dbReference>
<comment type="caution">
    <text evidence="2">The sequence shown here is derived from an EMBL/GenBank/DDBJ whole genome shotgun (WGS) entry which is preliminary data.</text>
</comment>
<dbReference type="InterPro" id="IPR051678">
    <property type="entry name" value="AGP_Transferase"/>
</dbReference>
<dbReference type="SUPFAM" id="SSF56112">
    <property type="entry name" value="Protein kinase-like (PK-like)"/>
    <property type="match status" value="1"/>
</dbReference>
<evidence type="ECO:0000313" key="3">
    <source>
        <dbReference type="Proteomes" id="UP000775547"/>
    </source>
</evidence>
<dbReference type="PANTHER" id="PTHR21310">
    <property type="entry name" value="AMINOGLYCOSIDE PHOSPHOTRANSFERASE-RELATED-RELATED"/>
    <property type="match status" value="1"/>
</dbReference>
<dbReference type="AlphaFoldDB" id="A0A9P7G8I3"/>
<dbReference type="Gene3D" id="3.90.1200.10">
    <property type="match status" value="1"/>
</dbReference>
<reference evidence="2" key="1">
    <citation type="submission" date="2020-07" db="EMBL/GenBank/DDBJ databases">
        <authorList>
            <person name="Nieuwenhuis M."/>
            <person name="Van De Peppel L.J.J."/>
        </authorList>
    </citation>
    <scope>NUCLEOTIDE SEQUENCE</scope>
    <source>
        <strain evidence="2">AP01</strain>
        <tissue evidence="2">Mycelium</tissue>
    </source>
</reference>
<dbReference type="OrthoDB" id="5598852at2759"/>
<evidence type="ECO:0000313" key="2">
    <source>
        <dbReference type="EMBL" id="KAG5642685.1"/>
    </source>
</evidence>
<feature type="domain" description="Aminoglycoside phosphotransferase" evidence="1">
    <location>
        <begin position="46"/>
        <end position="261"/>
    </location>
</feature>
<reference evidence="2" key="2">
    <citation type="submission" date="2021-10" db="EMBL/GenBank/DDBJ databases">
        <title>Phylogenomics reveals ancestral predisposition of the termite-cultivated fungus Termitomyces towards a domesticated lifestyle.</title>
        <authorList>
            <person name="Auxier B."/>
            <person name="Grum-Grzhimaylo A."/>
            <person name="Cardenas M.E."/>
            <person name="Lodge J.D."/>
            <person name="Laessoe T."/>
            <person name="Pedersen O."/>
            <person name="Smith M.E."/>
            <person name="Kuyper T.W."/>
            <person name="Franco-Molano E.A."/>
            <person name="Baroni T.J."/>
            <person name="Aanen D.K."/>
        </authorList>
    </citation>
    <scope>NUCLEOTIDE SEQUENCE</scope>
    <source>
        <strain evidence="2">AP01</strain>
        <tissue evidence="2">Mycelium</tissue>
    </source>
</reference>
<accession>A0A9P7G8I3</accession>
<name>A0A9P7G8I3_9AGAR</name>
<dbReference type="PANTHER" id="PTHR21310:SF15">
    <property type="entry name" value="AMINOGLYCOSIDE PHOSPHOTRANSFERASE DOMAIN-CONTAINING PROTEIN"/>
    <property type="match status" value="1"/>
</dbReference>